<reference evidence="1" key="1">
    <citation type="submission" date="2014-09" db="EMBL/GenBank/DDBJ databases">
        <authorList>
            <person name="Magalhaes I.L.F."/>
            <person name="Oliveira U."/>
            <person name="Santos F.R."/>
            <person name="Vidigal T.H.D.A."/>
            <person name="Brescovit A.D."/>
            <person name="Santos A.J."/>
        </authorList>
    </citation>
    <scope>NUCLEOTIDE SEQUENCE</scope>
    <source>
        <tissue evidence="1">Shoot tissue taken approximately 20 cm above the soil surface</tissue>
    </source>
</reference>
<organism evidence="1">
    <name type="scientific">Arundo donax</name>
    <name type="common">Giant reed</name>
    <name type="synonym">Donax arundinaceus</name>
    <dbReference type="NCBI Taxonomy" id="35708"/>
    <lineage>
        <taxon>Eukaryota</taxon>
        <taxon>Viridiplantae</taxon>
        <taxon>Streptophyta</taxon>
        <taxon>Embryophyta</taxon>
        <taxon>Tracheophyta</taxon>
        <taxon>Spermatophyta</taxon>
        <taxon>Magnoliopsida</taxon>
        <taxon>Liliopsida</taxon>
        <taxon>Poales</taxon>
        <taxon>Poaceae</taxon>
        <taxon>PACMAD clade</taxon>
        <taxon>Arundinoideae</taxon>
        <taxon>Arundineae</taxon>
        <taxon>Arundo</taxon>
    </lineage>
</organism>
<reference evidence="1" key="2">
    <citation type="journal article" date="2015" name="Data Brief">
        <title>Shoot transcriptome of the giant reed, Arundo donax.</title>
        <authorList>
            <person name="Barrero R.A."/>
            <person name="Guerrero F.D."/>
            <person name="Moolhuijzen P."/>
            <person name="Goolsby J.A."/>
            <person name="Tidwell J."/>
            <person name="Bellgard S.E."/>
            <person name="Bellgard M.I."/>
        </authorList>
    </citation>
    <scope>NUCLEOTIDE SEQUENCE</scope>
    <source>
        <tissue evidence="1">Shoot tissue taken approximately 20 cm above the soil surface</tissue>
    </source>
</reference>
<proteinExistence type="predicted"/>
<sequence>MYGLFNGIETALVAENFRKNPPFGFCGLFERWEDGRACPVYIGYICHCILLGI</sequence>
<dbReference type="EMBL" id="GBRH01248873">
    <property type="protein sequence ID" value="JAD49022.1"/>
    <property type="molecule type" value="Transcribed_RNA"/>
</dbReference>
<name>A0A0A9APK5_ARUDO</name>
<dbReference type="AlphaFoldDB" id="A0A0A9APK5"/>
<accession>A0A0A9APK5</accession>
<protein>
    <submittedName>
        <fullName evidence="1">Uncharacterized protein</fullName>
    </submittedName>
</protein>
<evidence type="ECO:0000313" key="1">
    <source>
        <dbReference type="EMBL" id="JAD49022.1"/>
    </source>
</evidence>